<evidence type="ECO:0000256" key="7">
    <source>
        <dbReference type="ARBA" id="ARBA00023015"/>
    </source>
</evidence>
<evidence type="ECO:0000256" key="4">
    <source>
        <dbReference type="ARBA" id="ARBA00022737"/>
    </source>
</evidence>
<keyword evidence="6" id="KW-0862">Zinc</keyword>
<evidence type="ECO:0000256" key="10">
    <source>
        <dbReference type="ARBA" id="ARBA00023242"/>
    </source>
</evidence>
<dbReference type="PANTHER" id="PTHR47257">
    <property type="entry name" value="PH-RESPONSE TRANSCRIPTION FACTOR PACC/RIM101"/>
    <property type="match status" value="1"/>
</dbReference>
<dbReference type="PROSITE" id="PS00028">
    <property type="entry name" value="ZINC_FINGER_C2H2_1"/>
    <property type="match status" value="2"/>
</dbReference>
<feature type="compositionally biased region" description="Basic and acidic residues" evidence="12">
    <location>
        <begin position="151"/>
        <end position="163"/>
    </location>
</feature>
<feature type="compositionally biased region" description="Polar residues" evidence="12">
    <location>
        <begin position="15"/>
        <end position="41"/>
    </location>
</feature>
<dbReference type="FunFam" id="3.30.160.60:FF:001485">
    <property type="entry name" value="Krueppel-related zinc finger protein"/>
    <property type="match status" value="1"/>
</dbReference>
<dbReference type="PANTHER" id="PTHR47257:SF1">
    <property type="entry name" value="PH-RESPONSE TRANSCRIPTION FACTOR PACC_RIM101"/>
    <property type="match status" value="1"/>
</dbReference>
<evidence type="ECO:0000256" key="11">
    <source>
        <dbReference type="ARBA" id="ARBA00038089"/>
    </source>
</evidence>
<accession>A0AAF0Y5T2</accession>
<feature type="region of interest" description="Disordered" evidence="12">
    <location>
        <begin position="750"/>
        <end position="771"/>
    </location>
</feature>
<feature type="domain" description="C2H2-type" evidence="13">
    <location>
        <begin position="138"/>
        <end position="158"/>
    </location>
</feature>
<dbReference type="GO" id="GO:0008270">
    <property type="term" value="F:zinc ion binding"/>
    <property type="evidence" value="ECO:0007669"/>
    <property type="project" value="UniProtKB-KW"/>
</dbReference>
<keyword evidence="5" id="KW-0863">Zinc-finger</keyword>
<evidence type="ECO:0000256" key="5">
    <source>
        <dbReference type="ARBA" id="ARBA00022771"/>
    </source>
</evidence>
<dbReference type="GeneID" id="87807574"/>
<dbReference type="AlphaFoldDB" id="A0AAF0Y5T2"/>
<evidence type="ECO:0000259" key="13">
    <source>
        <dbReference type="PROSITE" id="PS00028"/>
    </source>
</evidence>
<dbReference type="RefSeq" id="XP_062626840.1">
    <property type="nucleotide sequence ID" value="XM_062770856.1"/>
</dbReference>
<feature type="region of interest" description="Disordered" evidence="12">
    <location>
        <begin position="474"/>
        <end position="539"/>
    </location>
</feature>
<comment type="subcellular location">
    <subcellularLocation>
        <location evidence="1">Nucleus</location>
    </subcellularLocation>
</comment>
<keyword evidence="3" id="KW-0479">Metal-binding</keyword>
<dbReference type="Gene3D" id="3.30.160.60">
    <property type="entry name" value="Classic Zinc Finger"/>
    <property type="match status" value="2"/>
</dbReference>
<keyword evidence="2" id="KW-0678">Repressor</keyword>
<feature type="region of interest" description="Disordered" evidence="12">
    <location>
        <begin position="151"/>
        <end position="241"/>
    </location>
</feature>
<feature type="compositionally biased region" description="Low complexity" evidence="12">
    <location>
        <begin position="200"/>
        <end position="211"/>
    </location>
</feature>
<feature type="compositionally biased region" description="Low complexity" evidence="12">
    <location>
        <begin position="524"/>
        <end position="535"/>
    </location>
</feature>
<feature type="region of interest" description="Disordered" evidence="12">
    <location>
        <begin position="392"/>
        <end position="432"/>
    </location>
</feature>
<evidence type="ECO:0000256" key="1">
    <source>
        <dbReference type="ARBA" id="ARBA00004123"/>
    </source>
</evidence>
<evidence type="ECO:0000256" key="3">
    <source>
        <dbReference type="ARBA" id="ARBA00022723"/>
    </source>
</evidence>
<evidence type="ECO:0000256" key="6">
    <source>
        <dbReference type="ARBA" id="ARBA00022833"/>
    </source>
</evidence>
<feature type="compositionally biased region" description="Polar residues" evidence="12">
    <location>
        <begin position="638"/>
        <end position="658"/>
    </location>
</feature>
<dbReference type="GO" id="GO:0005634">
    <property type="term" value="C:nucleus"/>
    <property type="evidence" value="ECO:0007669"/>
    <property type="project" value="UniProtKB-SubCell"/>
</dbReference>
<proteinExistence type="inferred from homology"/>
<keyword evidence="10" id="KW-0539">Nucleus</keyword>
<name>A0AAF0Y5T2_9TREE</name>
<dbReference type="Proteomes" id="UP000827549">
    <property type="component" value="Chromosome 3"/>
</dbReference>
<feature type="compositionally biased region" description="Acidic residues" evidence="12">
    <location>
        <begin position="593"/>
        <end position="607"/>
    </location>
</feature>
<dbReference type="InterPro" id="IPR036236">
    <property type="entry name" value="Znf_C2H2_sf"/>
</dbReference>
<organism evidence="14 15">
    <name type="scientific">Vanrija pseudolonga</name>
    <dbReference type="NCBI Taxonomy" id="143232"/>
    <lineage>
        <taxon>Eukaryota</taxon>
        <taxon>Fungi</taxon>
        <taxon>Dikarya</taxon>
        <taxon>Basidiomycota</taxon>
        <taxon>Agaricomycotina</taxon>
        <taxon>Tremellomycetes</taxon>
        <taxon>Trichosporonales</taxon>
        <taxon>Trichosporonaceae</taxon>
        <taxon>Vanrija</taxon>
    </lineage>
</organism>
<dbReference type="GO" id="GO:0003677">
    <property type="term" value="F:DNA binding"/>
    <property type="evidence" value="ECO:0007669"/>
    <property type="project" value="UniProtKB-KW"/>
</dbReference>
<keyword evidence="7" id="KW-0805">Transcription regulation</keyword>
<dbReference type="SMART" id="SM00355">
    <property type="entry name" value="ZnF_C2H2"/>
    <property type="match status" value="3"/>
</dbReference>
<evidence type="ECO:0000256" key="2">
    <source>
        <dbReference type="ARBA" id="ARBA00022491"/>
    </source>
</evidence>
<keyword evidence="9" id="KW-0804">Transcription</keyword>
<evidence type="ECO:0000256" key="8">
    <source>
        <dbReference type="ARBA" id="ARBA00023125"/>
    </source>
</evidence>
<keyword evidence="8" id="KW-0238">DNA-binding</keyword>
<evidence type="ECO:0000256" key="12">
    <source>
        <dbReference type="SAM" id="MobiDB-lite"/>
    </source>
</evidence>
<feature type="region of interest" description="Disordered" evidence="12">
    <location>
        <begin position="638"/>
        <end position="723"/>
    </location>
</feature>
<feature type="region of interest" description="Disordered" evidence="12">
    <location>
        <begin position="577"/>
        <end position="617"/>
    </location>
</feature>
<evidence type="ECO:0000313" key="14">
    <source>
        <dbReference type="EMBL" id="WOO80808.1"/>
    </source>
</evidence>
<dbReference type="EMBL" id="CP086716">
    <property type="protein sequence ID" value="WOO80808.1"/>
    <property type="molecule type" value="Genomic_DNA"/>
</dbReference>
<feature type="compositionally biased region" description="Low complexity" evidence="12">
    <location>
        <begin position="406"/>
        <end position="422"/>
    </location>
</feature>
<comment type="similarity">
    <text evidence="11">Belongs to the pacC/RIM101 family.</text>
</comment>
<dbReference type="GO" id="GO:0045944">
    <property type="term" value="P:positive regulation of transcription by RNA polymerase II"/>
    <property type="evidence" value="ECO:0007669"/>
    <property type="project" value="TreeGrafter"/>
</dbReference>
<sequence>MSYPSLPTAYLHPPTVSSESASSVEPLTPTSAASGPTSRPSPSEVERDELDSDEASANQHGNNAASEPGIECKWKDCTYSAPGPEELYTHLCESHIGRKSTNNLCLTCGWEGCGVKCVKRDHITSHLRVHTPLKPHPCSVCGKTFKRPQDLKKHERIHTQEHHQLHKLSKATTSNDPDFNSRFPSHRHDGHHLPHPADRSPVSLSLSPSSSAQDPTSPYDNPHLLGLPASGQAPSPSSLAALHKKQHEELAAYQQRELMILQQLAYQQQQSSAYAAQLAAESLGANRLKRGHDDGFDHFVEDMKKRKMDPVYDVDMIARLNALMPPGLPSAGFPQLSALAGAAGANGGQFYPGLPNLNLQTPSSMPPMPIPDIRTEADLALFNQFMVSLGREATQPNGPTAFPMESNGSSASGSNASRNSLSPLSENSPIEDLFNPSELASLGLAGMPGIPQGASLPNNAGSVSLGSLYPSLDSLDSRPRASSLSEAAEPPRRPIAGLPRAGSTSGATARQAFNYSGGGESQYPNLPNNWLSSPPGGTAEQNFASFDSLARSRSSLPAATLAPRDFYKRTYRHIAPLGAAPNHRESAERTGADEDDDEESVSSEENDREIHPRIPINALLADGDPAYKLPAIRRLESDSTSLPSLRQQLAVPSTSRRTLSPARNPPVKRHTDDDNIVHGVKRLELDDRRRGDSPALEGVSSPSSVASSTATSRPATATPRDPMAEMRRRHAALIRAWLVAVNLEFKRKQVADKAKHEWAPATPSRLSEIAA</sequence>
<protein>
    <submittedName>
        <fullName evidence="14">PH-response transcription factor</fullName>
    </submittedName>
</protein>
<feature type="domain" description="C2H2-type" evidence="13">
    <location>
        <begin position="108"/>
        <end position="130"/>
    </location>
</feature>
<dbReference type="InterPro" id="IPR050806">
    <property type="entry name" value="pacC/RIM101"/>
</dbReference>
<dbReference type="InterPro" id="IPR013087">
    <property type="entry name" value="Znf_C2H2_type"/>
</dbReference>
<keyword evidence="15" id="KW-1185">Reference proteome</keyword>
<evidence type="ECO:0000256" key="9">
    <source>
        <dbReference type="ARBA" id="ARBA00023163"/>
    </source>
</evidence>
<feature type="compositionally biased region" description="Low complexity" evidence="12">
    <location>
        <begin position="699"/>
        <end position="720"/>
    </location>
</feature>
<dbReference type="SUPFAM" id="SSF57667">
    <property type="entry name" value="beta-beta-alpha zinc fingers"/>
    <property type="match status" value="1"/>
</dbReference>
<feature type="compositionally biased region" description="Basic and acidic residues" evidence="12">
    <location>
        <begin position="669"/>
        <end position="692"/>
    </location>
</feature>
<dbReference type="Pfam" id="PF00096">
    <property type="entry name" value="zf-C2H2"/>
    <property type="match status" value="1"/>
</dbReference>
<feature type="compositionally biased region" description="Polar residues" evidence="12">
    <location>
        <begin position="55"/>
        <end position="65"/>
    </location>
</feature>
<feature type="compositionally biased region" description="Basic and acidic residues" evidence="12">
    <location>
        <begin position="582"/>
        <end position="592"/>
    </location>
</feature>
<gene>
    <name evidence="14" type="primary">RIM101</name>
    <name evidence="14" type="ORF">LOC62_03G004336</name>
</gene>
<evidence type="ECO:0000313" key="15">
    <source>
        <dbReference type="Proteomes" id="UP000827549"/>
    </source>
</evidence>
<feature type="compositionally biased region" description="Polar residues" evidence="12">
    <location>
        <begin position="502"/>
        <end position="514"/>
    </location>
</feature>
<reference evidence="14" key="1">
    <citation type="submission" date="2023-10" db="EMBL/GenBank/DDBJ databases">
        <authorList>
            <person name="Noh H."/>
        </authorList>
    </citation>
    <scope>NUCLEOTIDE SEQUENCE</scope>
    <source>
        <strain evidence="14">DUCC4014</strain>
    </source>
</reference>
<feature type="region of interest" description="Disordered" evidence="12">
    <location>
        <begin position="1"/>
        <end position="67"/>
    </location>
</feature>
<keyword evidence="4" id="KW-0677">Repeat</keyword>